<evidence type="ECO:0000256" key="3">
    <source>
        <dbReference type="ARBA" id="ARBA00023082"/>
    </source>
</evidence>
<keyword evidence="4" id="KW-0238">DNA-binding</keyword>
<keyword evidence="9" id="KW-1185">Reference proteome</keyword>
<evidence type="ECO:0000313" key="9">
    <source>
        <dbReference type="Proteomes" id="UP000624279"/>
    </source>
</evidence>
<keyword evidence="2" id="KW-0805">Transcription regulation</keyword>
<dbReference type="InterPro" id="IPR014284">
    <property type="entry name" value="RNA_pol_sigma-70_dom"/>
</dbReference>
<name>A0ABR6Y6C9_9BURK</name>
<dbReference type="SUPFAM" id="SSF88946">
    <property type="entry name" value="Sigma2 domain of RNA polymerase sigma factors"/>
    <property type="match status" value="1"/>
</dbReference>
<dbReference type="PANTHER" id="PTHR43133:SF8">
    <property type="entry name" value="RNA POLYMERASE SIGMA FACTOR HI_1459-RELATED"/>
    <property type="match status" value="1"/>
</dbReference>
<evidence type="ECO:0000256" key="1">
    <source>
        <dbReference type="ARBA" id="ARBA00010641"/>
    </source>
</evidence>
<evidence type="ECO:0000259" key="6">
    <source>
        <dbReference type="Pfam" id="PF04542"/>
    </source>
</evidence>
<dbReference type="Proteomes" id="UP000624279">
    <property type="component" value="Unassembled WGS sequence"/>
</dbReference>
<dbReference type="InterPro" id="IPR039425">
    <property type="entry name" value="RNA_pol_sigma-70-like"/>
</dbReference>
<feature type="domain" description="RNA polymerase sigma factor 70 region 4 type 2" evidence="7">
    <location>
        <begin position="133"/>
        <end position="179"/>
    </location>
</feature>
<dbReference type="Pfam" id="PF04542">
    <property type="entry name" value="Sigma70_r2"/>
    <property type="match status" value="1"/>
</dbReference>
<keyword evidence="3" id="KW-0731">Sigma factor</keyword>
<accession>A0ABR6Y6C9</accession>
<comment type="caution">
    <text evidence="8">The sequence shown here is derived from an EMBL/GenBank/DDBJ whole genome shotgun (WGS) entry which is preliminary data.</text>
</comment>
<organism evidence="8 9">
    <name type="scientific">Undibacterium flavidum</name>
    <dbReference type="NCBI Taxonomy" id="2762297"/>
    <lineage>
        <taxon>Bacteria</taxon>
        <taxon>Pseudomonadati</taxon>
        <taxon>Pseudomonadota</taxon>
        <taxon>Betaproteobacteria</taxon>
        <taxon>Burkholderiales</taxon>
        <taxon>Oxalobacteraceae</taxon>
        <taxon>Undibacterium</taxon>
    </lineage>
</organism>
<dbReference type="InterPro" id="IPR013325">
    <property type="entry name" value="RNA_pol_sigma_r2"/>
</dbReference>
<reference evidence="8 9" key="1">
    <citation type="submission" date="2020-08" db="EMBL/GenBank/DDBJ databases">
        <title>Novel species isolated from subtropical streams in China.</title>
        <authorList>
            <person name="Lu H."/>
        </authorList>
    </citation>
    <scope>NUCLEOTIDE SEQUENCE [LARGE SCALE GENOMIC DNA]</scope>
    <source>
        <strain evidence="8 9">LX15W</strain>
    </source>
</reference>
<dbReference type="RefSeq" id="WP_186940184.1">
    <property type="nucleotide sequence ID" value="NZ_JACOGA010000001.1"/>
</dbReference>
<sequence>MSNNIALHEQLSSLRPQLLRFTRQRIHDETVAEDVVQESLLAVLEAPERFAGKSSLSTYVIGILKFKIIDNFRRARHAQHVNSDSGHYVNHDIEISPPNSAERYGITHSSLCEEFNPLSALEQKSFFKHLEIALKQLPEKSAQAFTLVDCLEIDAEEICTELGINKNNLMVTVHRARHALRKASALQHFLPAPAIH</sequence>
<dbReference type="InterPro" id="IPR013324">
    <property type="entry name" value="RNA_pol_sigma_r3/r4-like"/>
</dbReference>
<protein>
    <submittedName>
        <fullName evidence="8">Sigma-70 family RNA polymerase sigma factor</fullName>
    </submittedName>
</protein>
<dbReference type="EMBL" id="JACOGA010000001">
    <property type="protein sequence ID" value="MBC3872180.1"/>
    <property type="molecule type" value="Genomic_DNA"/>
</dbReference>
<dbReference type="InterPro" id="IPR013249">
    <property type="entry name" value="RNA_pol_sigma70_r4_t2"/>
</dbReference>
<evidence type="ECO:0000256" key="4">
    <source>
        <dbReference type="ARBA" id="ARBA00023125"/>
    </source>
</evidence>
<dbReference type="Gene3D" id="1.10.1740.10">
    <property type="match status" value="1"/>
</dbReference>
<dbReference type="Gene3D" id="1.10.10.10">
    <property type="entry name" value="Winged helix-like DNA-binding domain superfamily/Winged helix DNA-binding domain"/>
    <property type="match status" value="1"/>
</dbReference>
<dbReference type="SUPFAM" id="SSF88659">
    <property type="entry name" value="Sigma3 and sigma4 domains of RNA polymerase sigma factors"/>
    <property type="match status" value="1"/>
</dbReference>
<proteinExistence type="inferred from homology"/>
<dbReference type="Pfam" id="PF08281">
    <property type="entry name" value="Sigma70_r4_2"/>
    <property type="match status" value="1"/>
</dbReference>
<comment type="similarity">
    <text evidence="1">Belongs to the sigma-70 factor family. ECF subfamily.</text>
</comment>
<dbReference type="PANTHER" id="PTHR43133">
    <property type="entry name" value="RNA POLYMERASE ECF-TYPE SIGMA FACTO"/>
    <property type="match status" value="1"/>
</dbReference>
<evidence type="ECO:0000256" key="2">
    <source>
        <dbReference type="ARBA" id="ARBA00023015"/>
    </source>
</evidence>
<evidence type="ECO:0000256" key="5">
    <source>
        <dbReference type="ARBA" id="ARBA00023163"/>
    </source>
</evidence>
<evidence type="ECO:0000259" key="7">
    <source>
        <dbReference type="Pfam" id="PF08281"/>
    </source>
</evidence>
<feature type="domain" description="RNA polymerase sigma-70 region 2" evidence="6">
    <location>
        <begin position="13"/>
        <end position="76"/>
    </location>
</feature>
<keyword evidence="5" id="KW-0804">Transcription</keyword>
<dbReference type="InterPro" id="IPR007627">
    <property type="entry name" value="RNA_pol_sigma70_r2"/>
</dbReference>
<dbReference type="InterPro" id="IPR036388">
    <property type="entry name" value="WH-like_DNA-bd_sf"/>
</dbReference>
<evidence type="ECO:0000313" key="8">
    <source>
        <dbReference type="EMBL" id="MBC3872180.1"/>
    </source>
</evidence>
<dbReference type="NCBIfam" id="TIGR02937">
    <property type="entry name" value="sigma70-ECF"/>
    <property type="match status" value="1"/>
</dbReference>
<gene>
    <name evidence="8" type="ORF">H8K55_01155</name>
</gene>